<keyword evidence="2" id="KW-1185">Reference proteome</keyword>
<dbReference type="EMBL" id="JADNYJ010000099">
    <property type="protein sequence ID" value="KAF8885896.1"/>
    <property type="molecule type" value="Genomic_DNA"/>
</dbReference>
<proteinExistence type="predicted"/>
<dbReference type="OrthoDB" id="3069034at2759"/>
<comment type="caution">
    <text evidence="1">The sequence shown here is derived from an EMBL/GenBank/DDBJ whole genome shotgun (WGS) entry which is preliminary data.</text>
</comment>
<gene>
    <name evidence="1" type="ORF">CPB84DRAFT_1827171</name>
</gene>
<name>A0A9P5TKI3_GYMJU</name>
<evidence type="ECO:0000313" key="2">
    <source>
        <dbReference type="Proteomes" id="UP000724874"/>
    </source>
</evidence>
<organism evidence="1 2">
    <name type="scientific">Gymnopilus junonius</name>
    <name type="common">Spectacular rustgill mushroom</name>
    <name type="synonym">Gymnopilus spectabilis subsp. junonius</name>
    <dbReference type="NCBI Taxonomy" id="109634"/>
    <lineage>
        <taxon>Eukaryota</taxon>
        <taxon>Fungi</taxon>
        <taxon>Dikarya</taxon>
        <taxon>Basidiomycota</taxon>
        <taxon>Agaricomycotina</taxon>
        <taxon>Agaricomycetes</taxon>
        <taxon>Agaricomycetidae</taxon>
        <taxon>Agaricales</taxon>
        <taxon>Agaricineae</taxon>
        <taxon>Hymenogastraceae</taxon>
        <taxon>Gymnopilus</taxon>
    </lineage>
</organism>
<protein>
    <submittedName>
        <fullName evidence="1">Uncharacterized protein</fullName>
    </submittedName>
</protein>
<dbReference type="Proteomes" id="UP000724874">
    <property type="component" value="Unassembled WGS sequence"/>
</dbReference>
<reference evidence="1" key="1">
    <citation type="submission" date="2020-11" db="EMBL/GenBank/DDBJ databases">
        <authorList>
            <consortium name="DOE Joint Genome Institute"/>
            <person name="Ahrendt S."/>
            <person name="Riley R."/>
            <person name="Andreopoulos W."/>
            <person name="LaButti K."/>
            <person name="Pangilinan J."/>
            <person name="Ruiz-duenas F.J."/>
            <person name="Barrasa J.M."/>
            <person name="Sanchez-Garcia M."/>
            <person name="Camarero S."/>
            <person name="Miyauchi S."/>
            <person name="Serrano A."/>
            <person name="Linde D."/>
            <person name="Babiker R."/>
            <person name="Drula E."/>
            <person name="Ayuso-Fernandez I."/>
            <person name="Pacheco R."/>
            <person name="Padilla G."/>
            <person name="Ferreira P."/>
            <person name="Barriuso J."/>
            <person name="Kellner H."/>
            <person name="Castanera R."/>
            <person name="Alfaro M."/>
            <person name="Ramirez L."/>
            <person name="Pisabarro A.G."/>
            <person name="Kuo A."/>
            <person name="Tritt A."/>
            <person name="Lipzen A."/>
            <person name="He G."/>
            <person name="Yan M."/>
            <person name="Ng V."/>
            <person name="Cullen D."/>
            <person name="Martin F."/>
            <person name="Rosso M.-N."/>
            <person name="Henrissat B."/>
            <person name="Hibbett D."/>
            <person name="Martinez A.T."/>
            <person name="Grigoriev I.V."/>
        </authorList>
    </citation>
    <scope>NUCLEOTIDE SEQUENCE</scope>
    <source>
        <strain evidence="1">AH 44721</strain>
    </source>
</reference>
<evidence type="ECO:0000313" key="1">
    <source>
        <dbReference type="EMBL" id="KAF8885896.1"/>
    </source>
</evidence>
<dbReference type="AlphaFoldDB" id="A0A9P5TKI3"/>
<sequence>MIARFNHFPNMPNWIRIDWPACSDRKNEHKAHKIIQQVFRDLSQTPTKVQPLSCQLALCTKLSIRVPTEIWGPSSERYHFPGKEVINLSFFGFQLPYEFYFEGDFVYFDLGLQGILSPMLTVLSLTNCIICLADVMRVLEYSPNIQSCTLKKIVYYKKLPYSSLLNPILANSDNWTRIILLRSLVSLTIESDCSLTQLFHYAELPMLQSLYLSLDGNGLSDLDEYLWKDSRSRSVTIECFSSCWLGIHDAVKDLKFKNLTCGVFEKGKGPWLLLSAKERKGSLMMFVDQLAVEKRTSTKEFLGWGSGTAFSEPSPN</sequence>
<accession>A0A9P5TKI3</accession>